<feature type="compositionally biased region" description="Low complexity" evidence="1">
    <location>
        <begin position="216"/>
        <end position="251"/>
    </location>
</feature>
<keyword evidence="3" id="KW-0732">Signal</keyword>
<dbReference type="AlphaFoldDB" id="A0A8H7W5N0"/>
<dbReference type="Proteomes" id="UP000664132">
    <property type="component" value="Unassembled WGS sequence"/>
</dbReference>
<dbReference type="EMBL" id="JAFJYH010000325">
    <property type="protein sequence ID" value="KAG4413248.1"/>
    <property type="molecule type" value="Genomic_DNA"/>
</dbReference>
<evidence type="ECO:0000256" key="3">
    <source>
        <dbReference type="SAM" id="SignalP"/>
    </source>
</evidence>
<keyword evidence="5" id="KW-1185">Reference proteome</keyword>
<accession>A0A8H7W5N0</accession>
<feature type="region of interest" description="Disordered" evidence="1">
    <location>
        <begin position="589"/>
        <end position="609"/>
    </location>
</feature>
<feature type="region of interest" description="Disordered" evidence="1">
    <location>
        <begin position="216"/>
        <end position="276"/>
    </location>
</feature>
<keyword evidence="2" id="KW-0472">Membrane</keyword>
<feature type="compositionally biased region" description="Basic and acidic residues" evidence="1">
    <location>
        <begin position="562"/>
        <end position="571"/>
    </location>
</feature>
<feature type="compositionally biased region" description="Polar residues" evidence="1">
    <location>
        <begin position="516"/>
        <end position="534"/>
    </location>
</feature>
<feature type="compositionally biased region" description="Polar residues" evidence="1">
    <location>
        <begin position="318"/>
        <end position="332"/>
    </location>
</feature>
<evidence type="ECO:0008006" key="6">
    <source>
        <dbReference type="Google" id="ProtNLM"/>
    </source>
</evidence>
<keyword evidence="2" id="KW-0812">Transmembrane</keyword>
<feature type="signal peptide" evidence="3">
    <location>
        <begin position="1"/>
        <end position="26"/>
    </location>
</feature>
<reference evidence="4" key="1">
    <citation type="submission" date="2021-02" db="EMBL/GenBank/DDBJ databases">
        <title>Genome sequence Cadophora malorum strain M34.</title>
        <authorList>
            <person name="Stefanovic E."/>
            <person name="Vu D."/>
            <person name="Scully C."/>
            <person name="Dijksterhuis J."/>
            <person name="Roader J."/>
            <person name="Houbraken J."/>
        </authorList>
    </citation>
    <scope>NUCLEOTIDE SEQUENCE</scope>
    <source>
        <strain evidence="4">M34</strain>
    </source>
</reference>
<protein>
    <recommendedName>
        <fullName evidence="6">Mid2 domain-containing protein</fullName>
    </recommendedName>
</protein>
<gene>
    <name evidence="4" type="ORF">IFR04_013599</name>
</gene>
<evidence type="ECO:0000256" key="2">
    <source>
        <dbReference type="SAM" id="Phobius"/>
    </source>
</evidence>
<feature type="transmembrane region" description="Helical" evidence="2">
    <location>
        <begin position="280"/>
        <end position="302"/>
    </location>
</feature>
<feature type="region of interest" description="Disordered" evidence="1">
    <location>
        <begin position="315"/>
        <end position="335"/>
    </location>
</feature>
<proteinExistence type="predicted"/>
<evidence type="ECO:0000313" key="4">
    <source>
        <dbReference type="EMBL" id="KAG4413248.1"/>
    </source>
</evidence>
<name>A0A8H7W5N0_9HELO</name>
<sequence length="609" mass="63265">MAVNFFAMPSSSVVFLFSFAFSLTNALPWTGPQQTNVYREAAWSPAPTALPNVPANIFKRESVDVNVCGWIGGSSGAPAVCSAGSSCIHDTIHAVIGCCTTDGPCTAGVYTSCVDKNSIGWSPNEGMQNNGIYSCSGDDVCFRNTYPGGYYQYGCGASQDATSVETTYEGQASDVLLQIVFTGVNFSPVSAAASTTSSASSSSAISSTTSVISSSSSISLSSSSSSSSTSTSSSSSSKSQSSAASSTLATADKANPASESTSSGAAVEGESSKKSENKGAIAGAVIGSVLGLAAIVGFALWWGRRRQNKRNNNRAGSFITQHNSGSPPTSGPFQRIAPYSPDDFGAMTQNRTITTVTANTADANATGVFPTTYNNAYASLPSQSSPPLTPPQLHTTHPGSEPGTFQTMYLPPPTTTTPLISPSEIDDFSRGYNDALPQERDTHIHMGELPSAVSATTPGAAPMLLRGGSGGSSAARRRSQDWGVTTEALRAQRPRIASGPVPVKPAGWSPRGLSMRRSSAGMTSPGSFSGTGSAARTRGMGEESAGEGGNRSPEWVVPPKSPLREERRRCDDGVQRYQLVDEVVGDDVPILHSPGQLRQGRGRRESIKE</sequence>
<keyword evidence="2" id="KW-1133">Transmembrane helix</keyword>
<dbReference type="OrthoDB" id="5386093at2759"/>
<feature type="compositionally biased region" description="Low complexity" evidence="1">
    <location>
        <begin position="379"/>
        <end position="398"/>
    </location>
</feature>
<evidence type="ECO:0000313" key="5">
    <source>
        <dbReference type="Proteomes" id="UP000664132"/>
    </source>
</evidence>
<feature type="chain" id="PRO_5034678802" description="Mid2 domain-containing protein" evidence="3">
    <location>
        <begin position="27"/>
        <end position="609"/>
    </location>
</feature>
<feature type="region of interest" description="Disordered" evidence="1">
    <location>
        <begin position="497"/>
        <end position="571"/>
    </location>
</feature>
<organism evidence="4 5">
    <name type="scientific">Cadophora malorum</name>
    <dbReference type="NCBI Taxonomy" id="108018"/>
    <lineage>
        <taxon>Eukaryota</taxon>
        <taxon>Fungi</taxon>
        <taxon>Dikarya</taxon>
        <taxon>Ascomycota</taxon>
        <taxon>Pezizomycotina</taxon>
        <taxon>Leotiomycetes</taxon>
        <taxon>Helotiales</taxon>
        <taxon>Ploettnerulaceae</taxon>
        <taxon>Cadophora</taxon>
    </lineage>
</organism>
<comment type="caution">
    <text evidence="4">The sequence shown here is derived from an EMBL/GenBank/DDBJ whole genome shotgun (WGS) entry which is preliminary data.</text>
</comment>
<feature type="region of interest" description="Disordered" evidence="1">
    <location>
        <begin position="378"/>
        <end position="418"/>
    </location>
</feature>
<evidence type="ECO:0000256" key="1">
    <source>
        <dbReference type="SAM" id="MobiDB-lite"/>
    </source>
</evidence>